<dbReference type="PROSITE" id="PS00330">
    <property type="entry name" value="HEMOLYSIN_CALCIUM"/>
    <property type="match status" value="7"/>
</dbReference>
<name>K9CQ46_SPHYA</name>
<evidence type="ECO:0008006" key="5">
    <source>
        <dbReference type="Google" id="ProtNLM"/>
    </source>
</evidence>
<dbReference type="Gene3D" id="2.150.10.10">
    <property type="entry name" value="Serralysin-like metalloprotease, C-terminal"/>
    <property type="match status" value="3"/>
</dbReference>
<reference evidence="3 4" key="1">
    <citation type="submission" date="2012-09" db="EMBL/GenBank/DDBJ databases">
        <title>The Genome Sequence of Sphingobium yanoikuyae ATCC 51230.</title>
        <authorList>
            <consortium name="The Broad Institute Genome Sequencing Platform"/>
            <person name="Earl A."/>
            <person name="Ward D."/>
            <person name="Feldgarden M."/>
            <person name="Gevers D."/>
            <person name="Huys G."/>
            <person name="Walker B."/>
            <person name="Young S.K."/>
            <person name="Zeng Q."/>
            <person name="Gargeya S."/>
            <person name="Fitzgerald M."/>
            <person name="Haas B."/>
            <person name="Abouelleil A."/>
            <person name="Alvarado L."/>
            <person name="Arachchi H.M."/>
            <person name="Berlin A.M."/>
            <person name="Chapman S.B."/>
            <person name="Goldberg J."/>
            <person name="Griggs A."/>
            <person name="Gujja S."/>
            <person name="Hansen M."/>
            <person name="Howarth C."/>
            <person name="Imamovic A."/>
            <person name="Larimer J."/>
            <person name="McCowen C."/>
            <person name="Montmayeur A."/>
            <person name="Murphy C."/>
            <person name="Neiman D."/>
            <person name="Pearson M."/>
            <person name="Priest M."/>
            <person name="Roberts A."/>
            <person name="Saif S."/>
            <person name="Shea T."/>
            <person name="Sisk P."/>
            <person name="Sykes S."/>
            <person name="Wortman J."/>
            <person name="Nusbaum C."/>
            <person name="Birren B."/>
        </authorList>
    </citation>
    <scope>NUCLEOTIDE SEQUENCE [LARGE SCALE GENOMIC DNA]</scope>
    <source>
        <strain evidence="3 4">ATCC 51230</strain>
    </source>
</reference>
<comment type="subcellular location">
    <subcellularLocation>
        <location evidence="1">Secreted</location>
    </subcellularLocation>
</comment>
<dbReference type="Proteomes" id="UP000009887">
    <property type="component" value="Unassembled WGS sequence"/>
</dbReference>
<dbReference type="PANTHER" id="PTHR38340">
    <property type="entry name" value="S-LAYER PROTEIN"/>
    <property type="match status" value="1"/>
</dbReference>
<dbReference type="GO" id="GO:0005576">
    <property type="term" value="C:extracellular region"/>
    <property type="evidence" value="ECO:0007669"/>
    <property type="project" value="UniProtKB-SubCell"/>
</dbReference>
<dbReference type="InterPro" id="IPR018511">
    <property type="entry name" value="Hemolysin-typ_Ca-bd_CS"/>
</dbReference>
<evidence type="ECO:0000313" key="3">
    <source>
        <dbReference type="EMBL" id="EKU74043.1"/>
    </source>
</evidence>
<dbReference type="PANTHER" id="PTHR38340:SF1">
    <property type="entry name" value="S-LAYER PROTEIN"/>
    <property type="match status" value="1"/>
</dbReference>
<dbReference type="InterPro" id="IPR001343">
    <property type="entry name" value="Hemolysn_Ca-bd"/>
</dbReference>
<dbReference type="HOGENOM" id="CLU_023784_4_2_5"/>
<protein>
    <recommendedName>
        <fullName evidence="5">Calcium-binding protein</fullName>
    </recommendedName>
</protein>
<dbReference type="AlphaFoldDB" id="K9CQ46"/>
<proteinExistence type="predicted"/>
<dbReference type="PRINTS" id="PR00313">
    <property type="entry name" value="CABNDNGRPT"/>
</dbReference>
<dbReference type="InterPro" id="IPR011049">
    <property type="entry name" value="Serralysin-like_metalloprot_C"/>
</dbReference>
<evidence type="ECO:0000256" key="1">
    <source>
        <dbReference type="ARBA" id="ARBA00004613"/>
    </source>
</evidence>
<dbReference type="Pfam" id="PF00353">
    <property type="entry name" value="HemolysinCabind"/>
    <property type="match status" value="4"/>
</dbReference>
<evidence type="ECO:0000313" key="4">
    <source>
        <dbReference type="Proteomes" id="UP000009887"/>
    </source>
</evidence>
<keyword evidence="2" id="KW-0964">Secreted</keyword>
<dbReference type="GO" id="GO:0005509">
    <property type="term" value="F:calcium ion binding"/>
    <property type="evidence" value="ECO:0007669"/>
    <property type="project" value="InterPro"/>
</dbReference>
<dbReference type="EMBL" id="AGZU01000010">
    <property type="protein sequence ID" value="EKU74043.1"/>
    <property type="molecule type" value="Genomic_DNA"/>
</dbReference>
<keyword evidence="4" id="KW-1185">Reference proteome</keyword>
<evidence type="ECO:0000256" key="2">
    <source>
        <dbReference type="ARBA" id="ARBA00022525"/>
    </source>
</evidence>
<feature type="non-terminal residue" evidence="3">
    <location>
        <position position="454"/>
    </location>
</feature>
<sequence>MADFTGDVNSNIITGTANADTISGGGGDDSLYGLGGNDTINGDSGDDLIDGGDGNDSLYGGDGNDEIITGSGNDLVVGGDGADFIDVGSWLNTLDRIDGSTDLSGGIDVLSIYGVYSSYVVFDADTVRNVERFSIGTGQVRLTLHAQTNVTWIDAAGQLQTDFLYLNGAAATNNMTITGGAGADIITGGSGNDIIIGGAGQDILVGGAGDDQIIGGLDGDTLTGGAGNDIFTLTYNTPRSDSSPSTIDVILDFEGAGIAGGDRIDLPSYAYGRGIAFNAAPINFTFVIGGGASGVQLPAELVGDGFADVSWKYDATNNRVELWVDVDDNGQFSELDIYTYINGINTLTQEDFTDTFPVWRGTTGNDTLLASAGNIIAYGLGGNDNMRGGDGADTMSGGDGADVMRGGNDNDTLYGDAGNDTIYGDAGNDTIYGGAGDDTLIGGAGSDNIYGEDG</sequence>
<dbReference type="InterPro" id="IPR050557">
    <property type="entry name" value="RTX_toxin/Mannuronan_C5-epim"/>
</dbReference>
<dbReference type="SUPFAM" id="SSF51120">
    <property type="entry name" value="beta-Roll"/>
    <property type="match status" value="3"/>
</dbReference>
<gene>
    <name evidence="3" type="ORF">HMPREF9718_03372</name>
</gene>
<comment type="caution">
    <text evidence="3">The sequence shown here is derived from an EMBL/GenBank/DDBJ whole genome shotgun (WGS) entry which is preliminary data.</text>
</comment>
<organism evidence="3 4">
    <name type="scientific">Sphingobium yanoikuyae ATCC 51230</name>
    <dbReference type="NCBI Taxonomy" id="883163"/>
    <lineage>
        <taxon>Bacteria</taxon>
        <taxon>Pseudomonadati</taxon>
        <taxon>Pseudomonadota</taxon>
        <taxon>Alphaproteobacteria</taxon>
        <taxon>Sphingomonadales</taxon>
        <taxon>Sphingomonadaceae</taxon>
        <taxon>Sphingobium</taxon>
    </lineage>
</organism>
<accession>K9CQ46</accession>